<proteinExistence type="predicted"/>
<reference evidence="1" key="1">
    <citation type="journal article" date="2022" name="IScience">
        <title>Evolution of zygomycete secretomes and the origins of terrestrial fungal ecologies.</title>
        <authorList>
            <person name="Chang Y."/>
            <person name="Wang Y."/>
            <person name="Mondo S."/>
            <person name="Ahrendt S."/>
            <person name="Andreopoulos W."/>
            <person name="Barry K."/>
            <person name="Beard J."/>
            <person name="Benny G.L."/>
            <person name="Blankenship S."/>
            <person name="Bonito G."/>
            <person name="Cuomo C."/>
            <person name="Desiro A."/>
            <person name="Gervers K.A."/>
            <person name="Hundley H."/>
            <person name="Kuo A."/>
            <person name="LaButti K."/>
            <person name="Lang B.F."/>
            <person name="Lipzen A."/>
            <person name="O'Donnell K."/>
            <person name="Pangilinan J."/>
            <person name="Reynolds N."/>
            <person name="Sandor L."/>
            <person name="Smith M.E."/>
            <person name="Tsang A."/>
            <person name="Grigoriev I.V."/>
            <person name="Stajich J.E."/>
            <person name="Spatafora J.W."/>
        </authorList>
    </citation>
    <scope>NUCLEOTIDE SEQUENCE</scope>
    <source>
        <strain evidence="1">RSA 2281</strain>
    </source>
</reference>
<comment type="caution">
    <text evidence="1">The sequence shown here is derived from an EMBL/GenBank/DDBJ whole genome shotgun (WGS) entry which is preliminary data.</text>
</comment>
<dbReference type="EMBL" id="JAIXMP010000011">
    <property type="protein sequence ID" value="KAI9265240.1"/>
    <property type="molecule type" value="Genomic_DNA"/>
</dbReference>
<organism evidence="1 2">
    <name type="scientific">Phascolomyces articulosus</name>
    <dbReference type="NCBI Taxonomy" id="60185"/>
    <lineage>
        <taxon>Eukaryota</taxon>
        <taxon>Fungi</taxon>
        <taxon>Fungi incertae sedis</taxon>
        <taxon>Mucoromycota</taxon>
        <taxon>Mucoromycotina</taxon>
        <taxon>Mucoromycetes</taxon>
        <taxon>Mucorales</taxon>
        <taxon>Lichtheimiaceae</taxon>
        <taxon>Phascolomyces</taxon>
    </lineage>
</organism>
<keyword evidence="2" id="KW-1185">Reference proteome</keyword>
<sequence length="116" mass="12873">FDIIAVEVKPPNKSLDGQLQSDFVKLEKEMKDIVGLLVDHRAQNPVAGGILVKGYSASTYTLELVSDGVYWMSLLGTFDLLRFPADVSSIPKIIEHFVQLRIFMYSTILAIGEAND</sequence>
<name>A0AAD5PF05_9FUNG</name>
<protein>
    <submittedName>
        <fullName evidence="1">Uncharacterized protein</fullName>
    </submittedName>
</protein>
<evidence type="ECO:0000313" key="1">
    <source>
        <dbReference type="EMBL" id="KAI9265240.1"/>
    </source>
</evidence>
<gene>
    <name evidence="1" type="ORF">BDA99DRAFT_426793</name>
</gene>
<accession>A0AAD5PF05</accession>
<feature type="non-terminal residue" evidence="1">
    <location>
        <position position="116"/>
    </location>
</feature>
<evidence type="ECO:0000313" key="2">
    <source>
        <dbReference type="Proteomes" id="UP001209540"/>
    </source>
</evidence>
<dbReference type="Proteomes" id="UP001209540">
    <property type="component" value="Unassembled WGS sequence"/>
</dbReference>
<feature type="non-terminal residue" evidence="1">
    <location>
        <position position="1"/>
    </location>
</feature>
<dbReference type="AlphaFoldDB" id="A0AAD5PF05"/>
<reference evidence="1" key="2">
    <citation type="submission" date="2023-02" db="EMBL/GenBank/DDBJ databases">
        <authorList>
            <consortium name="DOE Joint Genome Institute"/>
            <person name="Mondo S.J."/>
            <person name="Chang Y."/>
            <person name="Wang Y."/>
            <person name="Ahrendt S."/>
            <person name="Andreopoulos W."/>
            <person name="Barry K."/>
            <person name="Beard J."/>
            <person name="Benny G.L."/>
            <person name="Blankenship S."/>
            <person name="Bonito G."/>
            <person name="Cuomo C."/>
            <person name="Desiro A."/>
            <person name="Gervers K.A."/>
            <person name="Hundley H."/>
            <person name="Kuo A."/>
            <person name="LaButti K."/>
            <person name="Lang B.F."/>
            <person name="Lipzen A."/>
            <person name="O'Donnell K."/>
            <person name="Pangilinan J."/>
            <person name="Reynolds N."/>
            <person name="Sandor L."/>
            <person name="Smith M.W."/>
            <person name="Tsang A."/>
            <person name="Grigoriev I.V."/>
            <person name="Stajich J.E."/>
            <person name="Spatafora J.W."/>
        </authorList>
    </citation>
    <scope>NUCLEOTIDE SEQUENCE</scope>
    <source>
        <strain evidence="1">RSA 2281</strain>
    </source>
</reference>